<dbReference type="InterPro" id="IPR039425">
    <property type="entry name" value="RNA_pol_sigma-70-like"/>
</dbReference>
<dbReference type="PANTHER" id="PTHR43133">
    <property type="entry name" value="RNA POLYMERASE ECF-TYPE SIGMA FACTO"/>
    <property type="match status" value="1"/>
</dbReference>
<evidence type="ECO:0000259" key="8">
    <source>
        <dbReference type="PROSITE" id="PS00715"/>
    </source>
</evidence>
<dbReference type="NCBIfam" id="TIGR02937">
    <property type="entry name" value="sigma70-ECF"/>
    <property type="match status" value="1"/>
</dbReference>
<dbReference type="InterPro" id="IPR013249">
    <property type="entry name" value="RNA_pol_sigma70_r4_t2"/>
</dbReference>
<dbReference type="Pfam" id="PF08281">
    <property type="entry name" value="Sigma70_r4_2"/>
    <property type="match status" value="1"/>
</dbReference>
<comment type="function">
    <text evidence="7">Sigma factors are initiation factors that promote the attachment of RNA polymerase to specific initiation sites and are then released. Sigma-S contributes to the protection against external stress, thus playing a role in cellular fitness and survival.</text>
</comment>
<dbReference type="GO" id="GO:0003677">
    <property type="term" value="F:DNA binding"/>
    <property type="evidence" value="ECO:0007669"/>
    <property type="project" value="UniProtKB-KW"/>
</dbReference>
<dbReference type="Gene3D" id="1.10.1740.10">
    <property type="match status" value="1"/>
</dbReference>
<dbReference type="PIRSF" id="PIRSF002939">
    <property type="entry name" value="RNA_polymerase_sigma-H_factor"/>
    <property type="match status" value="1"/>
</dbReference>
<evidence type="ECO:0000256" key="7">
    <source>
        <dbReference type="ARBA" id="ARBA00024701"/>
    </source>
</evidence>
<proteinExistence type="inferred from homology"/>
<dbReference type="InterPro" id="IPR007627">
    <property type="entry name" value="RNA_pol_sigma70_r2"/>
</dbReference>
<name>A0A9D2IV39_9FIRM</name>
<dbReference type="InterPro" id="IPR000943">
    <property type="entry name" value="RNA_pol_sigma70"/>
</dbReference>
<dbReference type="AlphaFoldDB" id="A0A9D2IV39"/>
<evidence type="ECO:0000256" key="2">
    <source>
        <dbReference type="ARBA" id="ARBA00021245"/>
    </source>
</evidence>
<dbReference type="InterPro" id="IPR036388">
    <property type="entry name" value="WH-like_DNA-bd_sf"/>
</dbReference>
<comment type="similarity">
    <text evidence="1">Belongs to the sigma-70 factor family.</text>
</comment>
<gene>
    <name evidence="9" type="ORF">H9812_02650</name>
</gene>
<protein>
    <recommendedName>
        <fullName evidence="2">RNA polymerase sigma factor SigS</fullName>
    </recommendedName>
</protein>
<dbReference type="InterPro" id="IPR016371">
    <property type="entry name" value="RNA_pol_sigma-H_factor"/>
</dbReference>
<evidence type="ECO:0000256" key="1">
    <source>
        <dbReference type="ARBA" id="ARBA00007788"/>
    </source>
</evidence>
<dbReference type="PANTHER" id="PTHR43133:SF8">
    <property type="entry name" value="RNA POLYMERASE SIGMA FACTOR HI_1459-RELATED"/>
    <property type="match status" value="1"/>
</dbReference>
<dbReference type="Proteomes" id="UP000824044">
    <property type="component" value="Unassembled WGS sequence"/>
</dbReference>
<comment type="caution">
    <text evidence="9">The sequence shown here is derived from an EMBL/GenBank/DDBJ whole genome shotgun (WGS) entry which is preliminary data.</text>
</comment>
<reference evidence="9" key="2">
    <citation type="submission" date="2021-04" db="EMBL/GenBank/DDBJ databases">
        <authorList>
            <person name="Gilroy R."/>
        </authorList>
    </citation>
    <scope>NUCLEOTIDE SEQUENCE</scope>
    <source>
        <strain evidence="9">CHK33-5263</strain>
    </source>
</reference>
<dbReference type="Gene3D" id="1.10.10.10">
    <property type="entry name" value="Winged helix-like DNA-binding domain superfamily/Winged helix DNA-binding domain"/>
    <property type="match status" value="1"/>
</dbReference>
<accession>A0A9D2IV39</accession>
<organism evidence="9 10">
    <name type="scientific">Candidatus Gallimonas intestinigallinarum</name>
    <dbReference type="NCBI Taxonomy" id="2838604"/>
    <lineage>
        <taxon>Bacteria</taxon>
        <taxon>Bacillati</taxon>
        <taxon>Bacillota</taxon>
        <taxon>Clostridia</taxon>
        <taxon>Candidatus Gallimonas</taxon>
    </lineage>
</organism>
<evidence type="ECO:0000256" key="3">
    <source>
        <dbReference type="ARBA" id="ARBA00023015"/>
    </source>
</evidence>
<evidence type="ECO:0000313" key="10">
    <source>
        <dbReference type="Proteomes" id="UP000824044"/>
    </source>
</evidence>
<feature type="domain" description="RNA polymerase sigma-70" evidence="8">
    <location>
        <begin position="50"/>
        <end position="63"/>
    </location>
</feature>
<dbReference type="SUPFAM" id="SSF88946">
    <property type="entry name" value="Sigma2 domain of RNA polymerase sigma factors"/>
    <property type="match status" value="1"/>
</dbReference>
<evidence type="ECO:0000256" key="6">
    <source>
        <dbReference type="ARBA" id="ARBA00023163"/>
    </source>
</evidence>
<dbReference type="InterPro" id="IPR013325">
    <property type="entry name" value="RNA_pol_sigma_r2"/>
</dbReference>
<dbReference type="InterPro" id="IPR014284">
    <property type="entry name" value="RNA_pol_sigma-70_dom"/>
</dbReference>
<dbReference type="PROSITE" id="PS00715">
    <property type="entry name" value="SIGMA70_1"/>
    <property type="match status" value="1"/>
</dbReference>
<dbReference type="GO" id="GO:0006352">
    <property type="term" value="P:DNA-templated transcription initiation"/>
    <property type="evidence" value="ECO:0007669"/>
    <property type="project" value="InterPro"/>
</dbReference>
<evidence type="ECO:0000313" key="9">
    <source>
        <dbReference type="EMBL" id="HIZ24361.1"/>
    </source>
</evidence>
<dbReference type="GO" id="GO:0016987">
    <property type="term" value="F:sigma factor activity"/>
    <property type="evidence" value="ECO:0007669"/>
    <property type="project" value="UniProtKB-KW"/>
</dbReference>
<keyword evidence="3" id="KW-0805">Transcription regulation</keyword>
<keyword evidence="6" id="KW-0804">Transcription</keyword>
<evidence type="ECO:0000256" key="4">
    <source>
        <dbReference type="ARBA" id="ARBA00023082"/>
    </source>
</evidence>
<keyword evidence="4" id="KW-0731">Sigma factor</keyword>
<evidence type="ECO:0000256" key="5">
    <source>
        <dbReference type="ARBA" id="ARBA00023125"/>
    </source>
</evidence>
<dbReference type="InterPro" id="IPR016032">
    <property type="entry name" value="Sig_transdc_resp-reg_C-effctor"/>
</dbReference>
<reference evidence="9" key="1">
    <citation type="journal article" date="2021" name="PeerJ">
        <title>Extensive microbial diversity within the chicken gut microbiome revealed by metagenomics and culture.</title>
        <authorList>
            <person name="Gilroy R."/>
            <person name="Ravi A."/>
            <person name="Getino M."/>
            <person name="Pursley I."/>
            <person name="Horton D.L."/>
            <person name="Alikhan N.F."/>
            <person name="Baker D."/>
            <person name="Gharbi K."/>
            <person name="Hall N."/>
            <person name="Watson M."/>
            <person name="Adriaenssens E.M."/>
            <person name="Foster-Nyarko E."/>
            <person name="Jarju S."/>
            <person name="Secka A."/>
            <person name="Antonio M."/>
            <person name="Oren A."/>
            <person name="Chaudhuri R.R."/>
            <person name="La Ragione R."/>
            <person name="Hildebrand F."/>
            <person name="Pallen M.J."/>
        </authorList>
    </citation>
    <scope>NUCLEOTIDE SEQUENCE</scope>
    <source>
        <strain evidence="9">CHK33-5263</strain>
    </source>
</reference>
<keyword evidence="5" id="KW-0238">DNA-binding</keyword>
<sequence length="182" mass="20374">MQDFRESDEALVARAQAGEDGAAEELLNRYKNAVRARARKFFLEGGETEDLVQEGMIGLYTAIRAYSPAHGKSFKNFAYLCVTRRIYDALRAANKLKGKEDLDPDSLEAGGTPEESLLAGESRAELQLKLMRELSDFEFRVVTLWLEGMSYAAIAEMTGKQLKSIDNALARSKKKLQRAFLN</sequence>
<dbReference type="SUPFAM" id="SSF46894">
    <property type="entry name" value="C-terminal effector domain of the bipartite response regulators"/>
    <property type="match status" value="1"/>
</dbReference>
<dbReference type="Pfam" id="PF04542">
    <property type="entry name" value="Sigma70_r2"/>
    <property type="match status" value="1"/>
</dbReference>
<dbReference type="EMBL" id="DXBS01000054">
    <property type="protein sequence ID" value="HIZ24361.1"/>
    <property type="molecule type" value="Genomic_DNA"/>
</dbReference>